<protein>
    <recommendedName>
        <fullName evidence="4">Crinkler effector protein N-terminal domain-containing protein</fullName>
    </recommendedName>
</protein>
<comment type="subcellular location">
    <subcellularLocation>
        <location evidence="1">Host cell</location>
    </subcellularLocation>
    <subcellularLocation>
        <location evidence="2">Secreted</location>
    </subcellularLocation>
</comment>
<evidence type="ECO:0000313" key="6">
    <source>
        <dbReference type="Proteomes" id="UP000265703"/>
    </source>
</evidence>
<dbReference type="OrthoDB" id="2673191at2759"/>
<dbReference type="Proteomes" id="UP000265703">
    <property type="component" value="Unassembled WGS sequence"/>
</dbReference>
<dbReference type="InterPro" id="IPR045379">
    <property type="entry name" value="Crinkler_N"/>
</dbReference>
<dbReference type="GO" id="GO:0005576">
    <property type="term" value="C:extracellular region"/>
    <property type="evidence" value="ECO:0007669"/>
    <property type="project" value="UniProtKB-SubCell"/>
</dbReference>
<sequence>MGNLYRIMVDINLLYHLFRDIDADAKESPININTSDHIGDLKEKIYEEVKKKHNDFLDIEAEDLRLWKVEISNSSDDEFSSLVLKNDNTKNITKLRGTIGKFWNDEEKRPKVGCTHIIVDSSRLVERRKMDNQIQDQGEVLNLLIGQLREMGLQNPETKRFCCALLTNGVPWTSMVAEIGTNSIRTTNIDKRTLQKFCSGTTKKPDDEVLLLIKAWVIKLREKEEERNNQ</sequence>
<reference evidence="5 6" key="1">
    <citation type="submission" date="2018-06" db="EMBL/GenBank/DDBJ databases">
        <title>Comparative genomics reveals the genomic features of Rhizophagus irregularis, R. cerebriforme, R. diaphanum and Gigaspora rosea, and their symbiotic lifestyle signature.</title>
        <authorList>
            <person name="Morin E."/>
            <person name="San Clemente H."/>
            <person name="Chen E.C.H."/>
            <person name="De La Providencia I."/>
            <person name="Hainaut M."/>
            <person name="Kuo A."/>
            <person name="Kohler A."/>
            <person name="Murat C."/>
            <person name="Tang N."/>
            <person name="Roy S."/>
            <person name="Loubradou J."/>
            <person name="Henrissat B."/>
            <person name="Grigoriev I.V."/>
            <person name="Corradi N."/>
            <person name="Roux C."/>
            <person name="Martin F.M."/>
        </authorList>
    </citation>
    <scope>NUCLEOTIDE SEQUENCE [LARGE SCALE GENOMIC DNA]</scope>
    <source>
        <strain evidence="5 6">DAOM 227022</strain>
    </source>
</reference>
<organism evidence="5 6">
    <name type="scientific">Glomus cerebriforme</name>
    <dbReference type="NCBI Taxonomy" id="658196"/>
    <lineage>
        <taxon>Eukaryota</taxon>
        <taxon>Fungi</taxon>
        <taxon>Fungi incertae sedis</taxon>
        <taxon>Mucoromycota</taxon>
        <taxon>Glomeromycotina</taxon>
        <taxon>Glomeromycetes</taxon>
        <taxon>Glomerales</taxon>
        <taxon>Glomeraceae</taxon>
        <taxon>Glomus</taxon>
    </lineage>
</organism>
<proteinExistence type="predicted"/>
<dbReference type="Pfam" id="PF20147">
    <property type="entry name" value="Crinkler"/>
    <property type="match status" value="1"/>
</dbReference>
<comment type="caution">
    <text evidence="5">The sequence shown here is derived from an EMBL/GenBank/DDBJ whole genome shotgun (WGS) entry which is preliminary data.</text>
</comment>
<accession>A0A397S920</accession>
<evidence type="ECO:0000313" key="5">
    <source>
        <dbReference type="EMBL" id="RIA80487.1"/>
    </source>
</evidence>
<evidence type="ECO:0000256" key="1">
    <source>
        <dbReference type="ARBA" id="ARBA00004340"/>
    </source>
</evidence>
<keyword evidence="3" id="KW-0964">Secreted</keyword>
<dbReference type="AlphaFoldDB" id="A0A397S920"/>
<gene>
    <name evidence="5" type="ORF">C1645_745213</name>
</gene>
<evidence type="ECO:0000259" key="4">
    <source>
        <dbReference type="Pfam" id="PF20147"/>
    </source>
</evidence>
<evidence type="ECO:0000256" key="2">
    <source>
        <dbReference type="ARBA" id="ARBA00004613"/>
    </source>
</evidence>
<dbReference type="EMBL" id="QKYT01000956">
    <property type="protein sequence ID" value="RIA80487.1"/>
    <property type="molecule type" value="Genomic_DNA"/>
</dbReference>
<feature type="domain" description="Crinkler effector protein N-terminal" evidence="4">
    <location>
        <begin position="29"/>
        <end position="119"/>
    </location>
</feature>
<dbReference type="GO" id="GO:0043657">
    <property type="term" value="C:host cell"/>
    <property type="evidence" value="ECO:0007669"/>
    <property type="project" value="UniProtKB-SubCell"/>
</dbReference>
<evidence type="ECO:0000256" key="3">
    <source>
        <dbReference type="ARBA" id="ARBA00022525"/>
    </source>
</evidence>
<keyword evidence="6" id="KW-1185">Reference proteome</keyword>
<name>A0A397S920_9GLOM</name>